<dbReference type="Proteomes" id="UP000070366">
    <property type="component" value="Unassembled WGS sequence"/>
</dbReference>
<dbReference type="KEGG" id="cmiu:B1H56_06525"/>
<comment type="caution">
    <text evidence="2">The sequence shown here is derived from an EMBL/GenBank/DDBJ whole genome shotgun (WGS) entry which is preliminary data.</text>
</comment>
<feature type="region of interest" description="Disordered" evidence="1">
    <location>
        <begin position="1"/>
        <end position="26"/>
    </location>
</feature>
<keyword evidence="3" id="KW-1185">Reference proteome</keyword>
<dbReference type="STRING" id="626937.HMPREF3293_01272"/>
<protein>
    <submittedName>
        <fullName evidence="2">Uncharacterized protein</fullName>
    </submittedName>
</protein>
<dbReference type="EMBL" id="LSZW01000054">
    <property type="protein sequence ID" value="KXK65980.1"/>
    <property type="molecule type" value="Genomic_DNA"/>
</dbReference>
<dbReference type="AlphaFoldDB" id="A0A136Q5Q4"/>
<evidence type="ECO:0000256" key="1">
    <source>
        <dbReference type="SAM" id="MobiDB-lite"/>
    </source>
</evidence>
<proteinExistence type="predicted"/>
<organism evidence="2 3">
    <name type="scientific">Christensenella minuta</name>
    <dbReference type="NCBI Taxonomy" id="626937"/>
    <lineage>
        <taxon>Bacteria</taxon>
        <taxon>Bacillati</taxon>
        <taxon>Bacillota</taxon>
        <taxon>Clostridia</taxon>
        <taxon>Christensenellales</taxon>
        <taxon>Christensenellaceae</taxon>
        <taxon>Christensenella</taxon>
    </lineage>
</organism>
<name>A0A136Q5Q4_9FIRM</name>
<reference evidence="2 3" key="1">
    <citation type="submission" date="2016-02" db="EMBL/GenBank/DDBJ databases">
        <authorList>
            <person name="Wen L."/>
            <person name="He K."/>
            <person name="Yang H."/>
        </authorList>
    </citation>
    <scope>NUCLEOTIDE SEQUENCE [LARGE SCALE GENOMIC DNA]</scope>
    <source>
        <strain evidence="2 3">DSM 22607</strain>
    </source>
</reference>
<accession>A0A136Q5Q4</accession>
<feature type="compositionally biased region" description="Low complexity" evidence="1">
    <location>
        <begin position="9"/>
        <end position="20"/>
    </location>
</feature>
<evidence type="ECO:0000313" key="3">
    <source>
        <dbReference type="Proteomes" id="UP000070366"/>
    </source>
</evidence>
<sequence length="101" mass="11020">MKADSLKFAPASKKSAPAGGWKKRREKSREAATFLVKWDVASGKRPVPPAGCAEKWVCRCRKKTGCLCGKPVGAGRRKVLEGRQLFPSMRAFGRGACAERL</sequence>
<gene>
    <name evidence="2" type="ORF">HMPREF3293_01272</name>
</gene>
<evidence type="ECO:0000313" key="2">
    <source>
        <dbReference type="EMBL" id="KXK65980.1"/>
    </source>
</evidence>